<protein>
    <recommendedName>
        <fullName evidence="1">SusD-like N-terminal domain-containing protein</fullName>
    </recommendedName>
</protein>
<dbReference type="RefSeq" id="WP_025278147.1">
    <property type="nucleotide sequence ID" value="NZ_CP007034.1"/>
</dbReference>
<dbReference type="SUPFAM" id="SSF48452">
    <property type="entry name" value="TPR-like"/>
    <property type="match status" value="1"/>
</dbReference>
<evidence type="ECO:0000313" key="3">
    <source>
        <dbReference type="Proteomes" id="UP000018901"/>
    </source>
</evidence>
<proteinExistence type="predicted"/>
<name>W0ESF2_9BACT</name>
<dbReference type="OrthoDB" id="1147023at2"/>
<dbReference type="Gene3D" id="1.25.40.390">
    <property type="match status" value="1"/>
</dbReference>
<dbReference type="PROSITE" id="PS51257">
    <property type="entry name" value="PROKAR_LIPOPROTEIN"/>
    <property type="match status" value="1"/>
</dbReference>
<gene>
    <name evidence="2" type="ORF">BARVI_04985</name>
</gene>
<reference evidence="2 3" key="1">
    <citation type="submission" date="2013-12" db="EMBL/GenBank/DDBJ databases">
        <authorList>
            <consortium name="DOE Joint Genome Institute"/>
            <person name="Eisen J."/>
            <person name="Huntemann M."/>
            <person name="Han J."/>
            <person name="Chen A."/>
            <person name="Kyrpides N."/>
            <person name="Mavromatis K."/>
            <person name="Markowitz V."/>
            <person name="Palaniappan K."/>
            <person name="Ivanova N."/>
            <person name="Schaumberg A."/>
            <person name="Pati A."/>
            <person name="Liolios K."/>
            <person name="Nordberg H.P."/>
            <person name="Cantor M.N."/>
            <person name="Hua S.X."/>
            <person name="Woyke T."/>
        </authorList>
    </citation>
    <scope>NUCLEOTIDE SEQUENCE [LARGE SCALE GENOMIC DNA]</scope>
    <source>
        <strain evidence="3">DSM 18177</strain>
    </source>
</reference>
<dbReference type="InterPro" id="IPR011990">
    <property type="entry name" value="TPR-like_helical_dom_sf"/>
</dbReference>
<organism evidence="2 3">
    <name type="scientific">Barnesiella viscericola DSM 18177</name>
    <dbReference type="NCBI Taxonomy" id="880074"/>
    <lineage>
        <taxon>Bacteria</taxon>
        <taxon>Pseudomonadati</taxon>
        <taxon>Bacteroidota</taxon>
        <taxon>Bacteroidia</taxon>
        <taxon>Bacteroidales</taxon>
        <taxon>Barnesiellaceae</taxon>
        <taxon>Barnesiella</taxon>
    </lineage>
</organism>
<dbReference type="EMBL" id="CP007034">
    <property type="protein sequence ID" value="AHF13730.1"/>
    <property type="molecule type" value="Genomic_DNA"/>
</dbReference>
<feature type="domain" description="SusD-like N-terminal" evidence="1">
    <location>
        <begin position="22"/>
        <end position="244"/>
    </location>
</feature>
<dbReference type="HOGENOM" id="CLU_015553_2_0_10"/>
<dbReference type="STRING" id="880074.BARVI_04985"/>
<keyword evidence="3" id="KW-1185">Reference proteome</keyword>
<sequence>MKLNRFLYIGAAAMLSLTSCNDFLDKLPDNRIDPNNPSQLQLILAGGYLTANYGPMCELSSDNIVDNHAPDARGINYPNLTAHDPIDDQYFAWEDANMSSAQDSPTAVWSGCYYAIAAANHVLEKVSEFKAEGRTFNAEDQARLNAAYGEALVMRAYYHFLLVNLFAPQYRGEASASDMGVPYVTVPEKVVHVNYQRESVKAVYDKIEADLVEGMQYINDQYYEVPKYHFTKTATNAFAARFYLYKRDYEKVEQYATAALGSNPSQMLRSEYWRTNYTSTTADAQGYFSSLSSSNFQLLATDSYLFYTICVSPTSGGSRYALNRDAATSTLYGSGPTWNNYIPSIVSRLYVNGQQQYGLWPSWQAMQIEYTDKVAQIGYPKAIRAEFSGEETLLMRAEARVYLGNIAGAVEDLNYWNKSHSTTTSEMPDLTADLIADPTRGFYIKDNATTGSSDPRPYILQDLHIDEVCPVAKYTVTEDKLPYLWCVLHFRRIETVMTGMRWFDIKRYGIEITHKIGTDRVETLTTFDPRRAFQVPIESISSGLEPTPRTTKSVDESQFRPVVVDGTMQ</sequence>
<evidence type="ECO:0000259" key="1">
    <source>
        <dbReference type="Pfam" id="PF14322"/>
    </source>
</evidence>
<dbReference type="eggNOG" id="COG1834">
    <property type="taxonomic scope" value="Bacteria"/>
</dbReference>
<dbReference type="AlphaFoldDB" id="W0ESF2"/>
<dbReference type="Pfam" id="PF14322">
    <property type="entry name" value="SusD-like_3"/>
    <property type="match status" value="1"/>
</dbReference>
<accession>W0ESF2</accession>
<dbReference type="PATRIC" id="fig|880074.11.peg.1050"/>
<evidence type="ECO:0000313" key="2">
    <source>
        <dbReference type="EMBL" id="AHF13730.1"/>
    </source>
</evidence>
<dbReference type="Proteomes" id="UP000018901">
    <property type="component" value="Chromosome"/>
</dbReference>
<dbReference type="InterPro" id="IPR033985">
    <property type="entry name" value="SusD-like_N"/>
</dbReference>
<dbReference type="KEGG" id="bvs:BARVI_04985"/>
<dbReference type="GeneID" id="90528787"/>